<dbReference type="InterPro" id="IPR012393">
    <property type="entry name" value="Tricorn_protease"/>
</dbReference>
<keyword evidence="5 7" id="KW-0378">Hydrolase</keyword>
<dbReference type="InterPro" id="IPR015943">
    <property type="entry name" value="WD40/YVTN_repeat-like_dom_sf"/>
</dbReference>
<keyword evidence="6 7" id="KW-0720">Serine protease</keyword>
<feature type="domain" description="Tail specific protease" evidence="10">
    <location>
        <begin position="844"/>
        <end position="1050"/>
    </location>
</feature>
<dbReference type="Pfam" id="PF03572">
    <property type="entry name" value="Peptidase_S41"/>
    <property type="match status" value="1"/>
</dbReference>
<evidence type="ECO:0000256" key="9">
    <source>
        <dbReference type="SAM" id="SignalP"/>
    </source>
</evidence>
<dbReference type="Pfam" id="PF26549">
    <property type="entry name" value="Tricorn_N"/>
    <property type="match status" value="1"/>
</dbReference>
<dbReference type="Gene3D" id="2.120.10.60">
    <property type="entry name" value="Tricorn protease N-terminal domain"/>
    <property type="match status" value="1"/>
</dbReference>
<evidence type="ECO:0000256" key="2">
    <source>
        <dbReference type="ARBA" id="ARBA00008524"/>
    </source>
</evidence>
<proteinExistence type="inferred from homology"/>
<dbReference type="Gene3D" id="3.30.750.44">
    <property type="match status" value="1"/>
</dbReference>
<comment type="function">
    <text evidence="7">Degrades oligopeptides.</text>
</comment>
<dbReference type="RefSeq" id="WP_284197520.1">
    <property type="nucleotide sequence ID" value="NZ_BSOG01000004.1"/>
</dbReference>
<dbReference type="SUPFAM" id="SSF50156">
    <property type="entry name" value="PDZ domain-like"/>
    <property type="match status" value="1"/>
</dbReference>
<comment type="subcellular location">
    <subcellularLocation>
        <location evidence="1 7">Cytoplasm</location>
    </subcellularLocation>
</comment>
<dbReference type="InterPro" id="IPR036034">
    <property type="entry name" value="PDZ_sf"/>
</dbReference>
<evidence type="ECO:0000259" key="10">
    <source>
        <dbReference type="SMART" id="SM00245"/>
    </source>
</evidence>
<evidence type="ECO:0000256" key="6">
    <source>
        <dbReference type="ARBA" id="ARBA00022825"/>
    </source>
</evidence>
<keyword evidence="4 7" id="KW-0645">Protease</keyword>
<evidence type="ECO:0000256" key="3">
    <source>
        <dbReference type="ARBA" id="ARBA00022490"/>
    </source>
</evidence>
<dbReference type="InterPro" id="IPR029045">
    <property type="entry name" value="ClpP/crotonase-like_dom_sf"/>
</dbReference>
<evidence type="ECO:0000256" key="8">
    <source>
        <dbReference type="SAM" id="MobiDB-lite"/>
    </source>
</evidence>
<feature type="signal peptide" evidence="9">
    <location>
        <begin position="1"/>
        <end position="21"/>
    </location>
</feature>
<dbReference type="PANTHER" id="PTHR43253:SF1">
    <property type="entry name" value="TRICORN PROTEASE HOMOLOG 2-RELATED"/>
    <property type="match status" value="1"/>
</dbReference>
<comment type="similarity">
    <text evidence="2 7">Belongs to the peptidase S41B family.</text>
</comment>
<dbReference type="SUPFAM" id="SSF82171">
    <property type="entry name" value="DPP6 N-terminal domain-like"/>
    <property type="match status" value="1"/>
</dbReference>
<accession>A0ABQ5YHG1</accession>
<name>A0ABQ5YHG1_9NEIS</name>
<dbReference type="Pfam" id="PF26550">
    <property type="entry name" value="Tricorn_2nd"/>
    <property type="match status" value="1"/>
</dbReference>
<dbReference type="GO" id="GO:0006508">
    <property type="term" value="P:proteolysis"/>
    <property type="evidence" value="ECO:0007669"/>
    <property type="project" value="UniProtKB-KW"/>
</dbReference>
<keyword evidence="3 7" id="KW-0963">Cytoplasm</keyword>
<protein>
    <recommendedName>
        <fullName evidence="7">Tricorn protease homolog</fullName>
        <ecNumber evidence="7">3.4.21.-</ecNumber>
    </recommendedName>
</protein>
<dbReference type="InterPro" id="IPR029414">
    <property type="entry name" value="Tricorn_PDZ"/>
</dbReference>
<dbReference type="Pfam" id="PF14685">
    <property type="entry name" value="PDZ_Tricorn"/>
    <property type="match status" value="1"/>
</dbReference>
<dbReference type="PANTHER" id="PTHR43253">
    <property type="entry name" value="TRICORN PROTEASE HOMOLOG 2-RELATED"/>
    <property type="match status" value="1"/>
</dbReference>
<dbReference type="EMBL" id="BSOG01000004">
    <property type="protein sequence ID" value="GLR14447.1"/>
    <property type="molecule type" value="Genomic_DNA"/>
</dbReference>
<dbReference type="Pfam" id="PF14684">
    <property type="entry name" value="Tricorn_C1"/>
    <property type="match status" value="1"/>
</dbReference>
<evidence type="ECO:0000256" key="7">
    <source>
        <dbReference type="PIRNR" id="PIRNR036421"/>
    </source>
</evidence>
<dbReference type="SUPFAM" id="SSF52096">
    <property type="entry name" value="ClpP/crotonase"/>
    <property type="match status" value="1"/>
</dbReference>
<keyword evidence="12" id="KW-1185">Reference proteome</keyword>
<dbReference type="PIRSF" id="PIRSF036421">
    <property type="entry name" value="Tricorn_protease"/>
    <property type="match status" value="1"/>
</dbReference>
<gene>
    <name evidence="11" type="ORF">GCM10007907_32370</name>
</gene>
<evidence type="ECO:0000256" key="4">
    <source>
        <dbReference type="ARBA" id="ARBA00022670"/>
    </source>
</evidence>
<evidence type="ECO:0000313" key="11">
    <source>
        <dbReference type="EMBL" id="GLR14447.1"/>
    </source>
</evidence>
<dbReference type="InterPro" id="IPR028204">
    <property type="entry name" value="Tricorn_C1"/>
</dbReference>
<feature type="chain" id="PRO_5045827729" description="Tricorn protease homolog" evidence="9">
    <location>
        <begin position="22"/>
        <end position="1093"/>
    </location>
</feature>
<evidence type="ECO:0000256" key="1">
    <source>
        <dbReference type="ARBA" id="ARBA00004496"/>
    </source>
</evidence>
<dbReference type="GO" id="GO:0008233">
    <property type="term" value="F:peptidase activity"/>
    <property type="evidence" value="ECO:0007669"/>
    <property type="project" value="UniProtKB-KW"/>
</dbReference>
<dbReference type="Gene3D" id="2.30.42.10">
    <property type="match status" value="1"/>
</dbReference>
<dbReference type="InterPro" id="IPR005151">
    <property type="entry name" value="Tail-specific_protease"/>
</dbReference>
<feature type="region of interest" description="Disordered" evidence="8">
    <location>
        <begin position="550"/>
        <end position="579"/>
    </location>
</feature>
<evidence type="ECO:0000313" key="12">
    <source>
        <dbReference type="Proteomes" id="UP001156706"/>
    </source>
</evidence>
<dbReference type="EC" id="3.4.21.-" evidence="7"/>
<organism evidence="11 12">
    <name type="scientific">Chitinimonas prasina</name>
    <dbReference type="NCBI Taxonomy" id="1434937"/>
    <lineage>
        <taxon>Bacteria</taxon>
        <taxon>Pseudomonadati</taxon>
        <taxon>Pseudomonadota</taxon>
        <taxon>Betaproteobacteria</taxon>
        <taxon>Neisseriales</taxon>
        <taxon>Chitinibacteraceae</taxon>
        <taxon>Chitinimonas</taxon>
    </lineage>
</organism>
<reference evidence="12" key="1">
    <citation type="journal article" date="2019" name="Int. J. Syst. Evol. Microbiol.">
        <title>The Global Catalogue of Microorganisms (GCM) 10K type strain sequencing project: providing services to taxonomists for standard genome sequencing and annotation.</title>
        <authorList>
            <consortium name="The Broad Institute Genomics Platform"/>
            <consortium name="The Broad Institute Genome Sequencing Center for Infectious Disease"/>
            <person name="Wu L."/>
            <person name="Ma J."/>
        </authorList>
    </citation>
    <scope>NUCLEOTIDE SEQUENCE [LARGE SCALE GENOMIC DNA]</scope>
    <source>
        <strain evidence="12">NBRC 110044</strain>
    </source>
</reference>
<keyword evidence="9" id="KW-0732">Signal</keyword>
<dbReference type="Proteomes" id="UP001156706">
    <property type="component" value="Unassembled WGS sequence"/>
</dbReference>
<dbReference type="Gene3D" id="3.90.226.10">
    <property type="entry name" value="2-enoyl-CoA Hydratase, Chain A, domain 1"/>
    <property type="match status" value="1"/>
</dbReference>
<dbReference type="Gene3D" id="2.130.10.10">
    <property type="entry name" value="YVTN repeat-like/Quinoprotein amine dehydrogenase"/>
    <property type="match status" value="1"/>
</dbReference>
<sequence length="1093" mass="120911">MQLSRISLALAGLLATVPAMAASNGYFRFPALQANTVVFTAEGDLWASNVSGGNARRLTSHAAEETRPALSPDGKWVAFSANYEGATEVYLMPLAGGQPRRLSFENTRATTLGWTAQGEVLYTAQHSSGPSSLRVVTLVNPNTGDKRVLPLADANDAVLDDKGEYVYFVRFGLASSSDNARHYRGGALSQLWRFNLKSGKEAERIGPTNRNLRRPMWWNGRLVLISDSDGRDNLWSMKPDGTELQQLTRHAEFDIRSASLDSGRVVYQLGADLRLLDIASRRDEALDINLVSDFDQMRPRWLDKPLRYASSTILSPDGERVAVTARGRTTLASTGLLRRIDIQQPAGARLREATLSPDGRWVYAIADSTGEHEIWRFPADGSDGGSALTSDGNTQRFGIYPSPDGKWLLHNDKQGRLWLLDLATRKNELIDDAGRDGVDEHSDISWAPDSRSIALVRGTNARQMNQVGLYSLESRRMHWLSSDKYNSQAPAFSPDGRWLWFLSDRNFQATNRGPWGDRNTGAYFDRRTKVYALALQAGNRFPFQAKDELQAAKPGGDDKPADKAASKPAEGKEAKPSQPAIQYEGLADRLYEVPVAPANYRDLAVDGKRLYLLEAEGSRNDLKTLAIDNNGPKPEVFAADIHSFALSQDGKKLWYRKGNNDNPEMYIVDAGPKAPGDLSKSGVRLGDWSLRIDPREEWRQMYNDAWRMHRDSLYDRQMRGVDWVASRKKFAPLVERVTDRSELDDVLAQLISEVGSLHSQVGGGDMRRASDGANAAGLGAVMERAANGWEVARIYRTEAELPSERSPLQAPGVDVREGDIIVAVNGRNSAETRDFSDLLRNQAGQQVLLEVRRGNAAVRRVIVTPVDARQQAALRYNDWEQTRKEAVEKASNGKLGYLHLRAMGAGDMASFVREFYAQYERDGLIIDVRRNNGGNIDSWVIEKLLRRVWAFWAPPGVTPYGNMQQAFRGHLVVLTDALTYSDGETFAAGVQALKLGPLIGTRTSGAGVWLSDRNTLADEGMARVAENAQFGIDGSWLVEGVGVQPDIEVDNPPHATFKGEDKQLETAINYLRQKLASEPIKPLKASAIPPLKP</sequence>
<dbReference type="SUPFAM" id="SSF69304">
    <property type="entry name" value="Tricorn protease N-terminal domain"/>
    <property type="match status" value="1"/>
</dbReference>
<dbReference type="CDD" id="cd07562">
    <property type="entry name" value="Peptidase_S41_TRI"/>
    <property type="match status" value="1"/>
</dbReference>
<dbReference type="SMART" id="SM00245">
    <property type="entry name" value="TSPc"/>
    <property type="match status" value="1"/>
</dbReference>
<feature type="compositionally biased region" description="Basic and acidic residues" evidence="8">
    <location>
        <begin position="550"/>
        <end position="575"/>
    </location>
</feature>
<evidence type="ECO:0000256" key="5">
    <source>
        <dbReference type="ARBA" id="ARBA00022801"/>
    </source>
</evidence>
<comment type="caution">
    <text evidence="11">The sequence shown here is derived from an EMBL/GenBank/DDBJ whole genome shotgun (WGS) entry which is preliminary data.</text>
</comment>